<evidence type="ECO:0000256" key="5">
    <source>
        <dbReference type="ARBA" id="ARBA00022692"/>
    </source>
</evidence>
<evidence type="ECO:0000256" key="1">
    <source>
        <dbReference type="ARBA" id="ARBA00004442"/>
    </source>
</evidence>
<evidence type="ECO:0000256" key="2">
    <source>
        <dbReference type="ARBA" id="ARBA00007613"/>
    </source>
</evidence>
<keyword evidence="5" id="KW-0812">Transmembrane</keyword>
<dbReference type="GO" id="GO:0015562">
    <property type="term" value="F:efflux transmembrane transporter activity"/>
    <property type="evidence" value="ECO:0007669"/>
    <property type="project" value="InterPro"/>
</dbReference>
<proteinExistence type="inferred from homology"/>
<protein>
    <submittedName>
        <fullName evidence="9">Outer membrane efflux protein</fullName>
    </submittedName>
</protein>
<dbReference type="GO" id="GO:0015288">
    <property type="term" value="F:porin activity"/>
    <property type="evidence" value="ECO:0007669"/>
    <property type="project" value="TreeGrafter"/>
</dbReference>
<sequence>MRPFITRLLFLIFWLMAYRSSVAQAPARALRLDAAVEMARGQSIWAKQAATQKETAYWRWRSFTSDFKPQLSLSGTLPSFTRSFVEVTQPDGNIAFLPVSFNNSSLNLALSQRITRTGGTVFAQKQLQRFDNFIQNSTLYNGIPMAIGISQPLSQFNLWKWDKQTEPLQYNESQQQYLESLEQVALDATVYYFNLLIAQVNLNIAETNLVSSDTLYKIATQKLALGKISQNDLLQLQLGVLNAQKDLASARQGAEVAQLQLKTHLSYRGEEKLDLAIPLPGPAFPVDAAKARQEALSNRADAIAFKRRLLEASRDLERAKSNNGFNATLTAAFGLSNRGNQPLDIYQKPQDREFIQLEFSIPIMDWGRSKSRTATAKANLQLAQQTVEQDKMSFEQEVYTQVTLMGMLQQQVNLTARADEIAAQRFQIAQDRFLLSDLSITDLSIAIQEKDRAKRDYILALRDYWRAYYTLRLLTLYDFEQNRKIQ</sequence>
<evidence type="ECO:0000256" key="7">
    <source>
        <dbReference type="ARBA" id="ARBA00023237"/>
    </source>
</evidence>
<name>F4KVC0_HALH1</name>
<reference key="2">
    <citation type="submission" date="2011-04" db="EMBL/GenBank/DDBJ databases">
        <title>Complete sequence of chromosome of Haliscomenobacter hydrossis DSM 1100.</title>
        <authorList>
            <consortium name="US DOE Joint Genome Institute (JGI-PGF)"/>
            <person name="Lucas S."/>
            <person name="Han J."/>
            <person name="Lapidus A."/>
            <person name="Bruce D."/>
            <person name="Goodwin L."/>
            <person name="Pitluck S."/>
            <person name="Peters L."/>
            <person name="Kyrpides N."/>
            <person name="Mavromatis K."/>
            <person name="Ivanova N."/>
            <person name="Ovchinnikova G."/>
            <person name="Pagani I."/>
            <person name="Daligault H."/>
            <person name="Detter J.C."/>
            <person name="Han C."/>
            <person name="Land M."/>
            <person name="Hauser L."/>
            <person name="Markowitz V."/>
            <person name="Cheng J.-F."/>
            <person name="Hugenholtz P."/>
            <person name="Woyke T."/>
            <person name="Wu D."/>
            <person name="Verbarg S."/>
            <person name="Frueling A."/>
            <person name="Brambilla E."/>
            <person name="Klenk H.-P."/>
            <person name="Eisen J.A."/>
        </authorList>
    </citation>
    <scope>NUCLEOTIDE SEQUENCE</scope>
    <source>
        <strain>DSM 1100</strain>
    </source>
</reference>
<keyword evidence="3" id="KW-0813">Transport</keyword>
<keyword evidence="8" id="KW-0732">Signal</keyword>
<reference evidence="9 10" key="1">
    <citation type="journal article" date="2011" name="Stand. Genomic Sci.">
        <title>Complete genome sequence of Haliscomenobacter hydrossis type strain (O).</title>
        <authorList>
            <consortium name="US DOE Joint Genome Institute (JGI-PGF)"/>
            <person name="Daligault H."/>
            <person name="Lapidus A."/>
            <person name="Zeytun A."/>
            <person name="Nolan M."/>
            <person name="Lucas S."/>
            <person name="Del Rio T.G."/>
            <person name="Tice H."/>
            <person name="Cheng J.F."/>
            <person name="Tapia R."/>
            <person name="Han C."/>
            <person name="Goodwin L."/>
            <person name="Pitluck S."/>
            <person name="Liolios K."/>
            <person name="Pagani I."/>
            <person name="Ivanova N."/>
            <person name="Huntemann M."/>
            <person name="Mavromatis K."/>
            <person name="Mikhailova N."/>
            <person name="Pati A."/>
            <person name="Chen A."/>
            <person name="Palaniappan K."/>
            <person name="Land M."/>
            <person name="Hauser L."/>
            <person name="Brambilla E.M."/>
            <person name="Rohde M."/>
            <person name="Verbarg S."/>
            <person name="Goker M."/>
            <person name="Bristow J."/>
            <person name="Eisen J.A."/>
            <person name="Markowitz V."/>
            <person name="Hugenholtz P."/>
            <person name="Kyrpides N.C."/>
            <person name="Klenk H.P."/>
            <person name="Woyke T."/>
        </authorList>
    </citation>
    <scope>NUCLEOTIDE SEQUENCE [LARGE SCALE GENOMIC DNA]</scope>
    <source>
        <strain evidence="10">ATCC 27775 / DSM 1100 / LMG 10767 / O</strain>
    </source>
</reference>
<evidence type="ECO:0000256" key="4">
    <source>
        <dbReference type="ARBA" id="ARBA00022452"/>
    </source>
</evidence>
<dbReference type="PANTHER" id="PTHR30026">
    <property type="entry name" value="OUTER MEMBRANE PROTEIN TOLC"/>
    <property type="match status" value="1"/>
</dbReference>
<keyword evidence="7" id="KW-0998">Cell outer membrane</keyword>
<dbReference type="InterPro" id="IPR051906">
    <property type="entry name" value="TolC-like"/>
</dbReference>
<evidence type="ECO:0000313" key="10">
    <source>
        <dbReference type="Proteomes" id="UP000008461"/>
    </source>
</evidence>
<evidence type="ECO:0000313" key="9">
    <source>
        <dbReference type="EMBL" id="AEE50246.1"/>
    </source>
</evidence>
<comment type="subcellular location">
    <subcellularLocation>
        <location evidence="1">Cell outer membrane</location>
    </subcellularLocation>
</comment>
<dbReference type="RefSeq" id="WP_013764795.1">
    <property type="nucleotide sequence ID" value="NC_015510.1"/>
</dbReference>
<dbReference type="Proteomes" id="UP000008461">
    <property type="component" value="Chromosome"/>
</dbReference>
<evidence type="ECO:0000256" key="6">
    <source>
        <dbReference type="ARBA" id="ARBA00023136"/>
    </source>
</evidence>
<dbReference type="GO" id="GO:1990281">
    <property type="term" value="C:efflux pump complex"/>
    <property type="evidence" value="ECO:0007669"/>
    <property type="project" value="TreeGrafter"/>
</dbReference>
<dbReference type="SUPFAM" id="SSF56954">
    <property type="entry name" value="Outer membrane efflux proteins (OEP)"/>
    <property type="match status" value="1"/>
</dbReference>
<dbReference type="InterPro" id="IPR003423">
    <property type="entry name" value="OMP_efflux"/>
</dbReference>
<dbReference type="HOGENOM" id="CLU_044831_0_0_10"/>
<dbReference type="PANTHER" id="PTHR30026:SF20">
    <property type="entry name" value="OUTER MEMBRANE PROTEIN TOLC"/>
    <property type="match status" value="1"/>
</dbReference>
<keyword evidence="10" id="KW-1185">Reference proteome</keyword>
<keyword evidence="6" id="KW-0472">Membrane</keyword>
<dbReference type="Pfam" id="PF02321">
    <property type="entry name" value="OEP"/>
    <property type="match status" value="2"/>
</dbReference>
<accession>F4KVC0</accession>
<dbReference type="Gene3D" id="1.20.1600.10">
    <property type="entry name" value="Outer membrane efflux proteins (OEP)"/>
    <property type="match status" value="1"/>
</dbReference>
<dbReference type="STRING" id="760192.Halhy_2370"/>
<organism evidence="9 10">
    <name type="scientific">Haliscomenobacter hydrossis (strain ATCC 27775 / DSM 1100 / LMG 10767 / O)</name>
    <dbReference type="NCBI Taxonomy" id="760192"/>
    <lineage>
        <taxon>Bacteria</taxon>
        <taxon>Pseudomonadati</taxon>
        <taxon>Bacteroidota</taxon>
        <taxon>Saprospiria</taxon>
        <taxon>Saprospirales</taxon>
        <taxon>Haliscomenobacteraceae</taxon>
        <taxon>Haliscomenobacter</taxon>
    </lineage>
</organism>
<dbReference type="eggNOG" id="COG1538">
    <property type="taxonomic scope" value="Bacteria"/>
</dbReference>
<dbReference type="GO" id="GO:0009279">
    <property type="term" value="C:cell outer membrane"/>
    <property type="evidence" value="ECO:0007669"/>
    <property type="project" value="UniProtKB-SubCell"/>
</dbReference>
<gene>
    <name evidence="9" type="ordered locus">Halhy_2370</name>
</gene>
<dbReference type="AlphaFoldDB" id="F4KVC0"/>
<evidence type="ECO:0000256" key="3">
    <source>
        <dbReference type="ARBA" id="ARBA00022448"/>
    </source>
</evidence>
<comment type="similarity">
    <text evidence="2">Belongs to the outer membrane factor (OMF) (TC 1.B.17) family.</text>
</comment>
<keyword evidence="4" id="KW-1134">Transmembrane beta strand</keyword>
<feature type="signal peptide" evidence="8">
    <location>
        <begin position="1"/>
        <end position="23"/>
    </location>
</feature>
<dbReference type="KEGG" id="hhy:Halhy_2370"/>
<dbReference type="EMBL" id="CP002691">
    <property type="protein sequence ID" value="AEE50246.1"/>
    <property type="molecule type" value="Genomic_DNA"/>
</dbReference>
<evidence type="ECO:0000256" key="8">
    <source>
        <dbReference type="SAM" id="SignalP"/>
    </source>
</evidence>
<feature type="chain" id="PRO_5003317166" evidence="8">
    <location>
        <begin position="24"/>
        <end position="486"/>
    </location>
</feature>